<evidence type="ECO:0000256" key="2">
    <source>
        <dbReference type="SAM" id="SignalP"/>
    </source>
</evidence>
<dbReference type="Proteomes" id="UP000630528">
    <property type="component" value="Unassembled WGS sequence"/>
</dbReference>
<feature type="chain" id="PRO_5036760771" description="DUF4148 domain-containing protein" evidence="2">
    <location>
        <begin position="21"/>
        <end position="102"/>
    </location>
</feature>
<dbReference type="RefSeq" id="WP_201171224.1">
    <property type="nucleotide sequence ID" value="NZ_JAEPWM010000004.1"/>
</dbReference>
<feature type="region of interest" description="Disordered" evidence="1">
    <location>
        <begin position="24"/>
        <end position="47"/>
    </location>
</feature>
<sequence length="102" mass="10854">MRSIPLAALAAVLLASVAAAQTADAPASAASASPPVRVGSEYTPGWDMMTPAERDAFRQRMIAAPTKAECRRLRDEQLETAAKRANARGIKNVPSPRYDACE</sequence>
<evidence type="ECO:0008006" key="5">
    <source>
        <dbReference type="Google" id="ProtNLM"/>
    </source>
</evidence>
<evidence type="ECO:0000313" key="3">
    <source>
        <dbReference type="EMBL" id="MBK6006888.1"/>
    </source>
</evidence>
<evidence type="ECO:0000256" key="1">
    <source>
        <dbReference type="SAM" id="MobiDB-lite"/>
    </source>
</evidence>
<feature type="compositionally biased region" description="Low complexity" evidence="1">
    <location>
        <begin position="24"/>
        <end position="38"/>
    </location>
</feature>
<reference evidence="3" key="1">
    <citation type="journal article" date="2012" name="J. Microbiol. Biotechnol.">
        <title>Ramlibacter ginsenosidimutans sp. nov., with ginsenoside-converting activity.</title>
        <authorList>
            <person name="Wang L."/>
            <person name="An D.S."/>
            <person name="Kim S.G."/>
            <person name="Jin F.X."/>
            <person name="Kim S.C."/>
            <person name="Lee S.T."/>
            <person name="Im W.T."/>
        </authorList>
    </citation>
    <scope>NUCLEOTIDE SEQUENCE</scope>
    <source>
        <strain evidence="3">KACC 17527</strain>
    </source>
</reference>
<protein>
    <recommendedName>
        <fullName evidence="5">DUF4148 domain-containing protein</fullName>
    </recommendedName>
</protein>
<reference evidence="3" key="2">
    <citation type="submission" date="2021-01" db="EMBL/GenBank/DDBJ databases">
        <authorList>
            <person name="Kang M."/>
        </authorList>
    </citation>
    <scope>NUCLEOTIDE SEQUENCE</scope>
    <source>
        <strain evidence="3">KACC 17527</strain>
    </source>
</reference>
<name>A0A934WMV5_9BURK</name>
<dbReference type="AlphaFoldDB" id="A0A934WMV5"/>
<dbReference type="EMBL" id="JAEPWM010000004">
    <property type="protein sequence ID" value="MBK6006888.1"/>
    <property type="molecule type" value="Genomic_DNA"/>
</dbReference>
<gene>
    <name evidence="3" type="ORF">JJB11_12375</name>
</gene>
<proteinExistence type="predicted"/>
<organism evidence="3 4">
    <name type="scientific">Ramlibacter ginsenosidimutans</name>
    <dbReference type="NCBI Taxonomy" id="502333"/>
    <lineage>
        <taxon>Bacteria</taxon>
        <taxon>Pseudomonadati</taxon>
        <taxon>Pseudomonadota</taxon>
        <taxon>Betaproteobacteria</taxon>
        <taxon>Burkholderiales</taxon>
        <taxon>Comamonadaceae</taxon>
        <taxon>Ramlibacter</taxon>
    </lineage>
</organism>
<accession>A0A934WMV5</accession>
<feature type="signal peptide" evidence="2">
    <location>
        <begin position="1"/>
        <end position="20"/>
    </location>
</feature>
<comment type="caution">
    <text evidence="3">The sequence shown here is derived from an EMBL/GenBank/DDBJ whole genome shotgun (WGS) entry which is preliminary data.</text>
</comment>
<keyword evidence="2" id="KW-0732">Signal</keyword>
<keyword evidence="4" id="KW-1185">Reference proteome</keyword>
<evidence type="ECO:0000313" key="4">
    <source>
        <dbReference type="Proteomes" id="UP000630528"/>
    </source>
</evidence>